<dbReference type="GeneID" id="31015074"/>
<dbReference type="PROSITE" id="PS50088">
    <property type="entry name" value="ANK_REPEAT"/>
    <property type="match status" value="2"/>
</dbReference>
<dbReference type="InterPro" id="IPR036770">
    <property type="entry name" value="Ankyrin_rpt-contain_sf"/>
</dbReference>
<dbReference type="PANTHER" id="PTHR24198:SF165">
    <property type="entry name" value="ANKYRIN REPEAT-CONTAINING PROTEIN-RELATED"/>
    <property type="match status" value="1"/>
</dbReference>
<gene>
    <name evidence="5" type="ORF">BKCO1_3500065</name>
</gene>
<keyword evidence="1" id="KW-0677">Repeat</keyword>
<name>A0A1J9RYQ3_9PEZI</name>
<feature type="compositionally biased region" description="Acidic residues" evidence="4">
    <location>
        <begin position="688"/>
        <end position="717"/>
    </location>
</feature>
<evidence type="ECO:0000313" key="6">
    <source>
        <dbReference type="Proteomes" id="UP000183809"/>
    </source>
</evidence>
<protein>
    <submittedName>
        <fullName evidence="5">Ankyrin repeat containing protein</fullName>
    </submittedName>
</protein>
<sequence length="717" mass="79612">MAEVVGLIASVATLVEVALKLEKLASKLRDVPDELLALSNELAELRFLFTDIERVIRRDPTSQARFSRTLDEADRRIKNLDSFLQKVDAMNARLVDWINWLRYRPKICRLQSELRDARLQITALLGVENLSALQRVERLVQSVQVTVSTSAQMIQHTHETVLTNTSLLAPLSGQDQTQALASTASASHGAVALKCHVDPPRKTACKCTCHRKPQRLSLSNRFLGSLFIGYSNIPLLSARCSERVCQDTCKNWSTEASVTYYFPASVMNKVLNVAIASSSFSGPTFSLTLWNTIPRDSLWFQYAGGGNIEGLKSLLESGSARLTDVDEFGNTALIKALVKDQFCVCEWLLQAGIDPFHADVFGTSFMEILLIFYLNNPSHTNTRNILYIITASPEEELQLPEIHKAILSKSSQSLSECILERGSNINATDAHGRTALWWAASLDNSEAVKTLLENGADPNIKDTVFGLNALLSAIFMEGFSFDILHLLIRHGTDVSAVSNQKDTVLYYLCYKFAKYLWSDEHHDGMLRIAKDCLRLGCPLDSQNFLGTTAIAKATYDSNHHAVKFLLDCGANYTIRENDGDSILHLAAYQPDVATLNVLAAHGLRGIDISLKNRRGETALDIFESWKADLTREEIKAFYRLWGKLSIRARGASRAGFVAGPVDAPGDGGDFVKQEQQEEEYDERTAEACTEEEDDSSNDSGSEDEDEYEDLFVDALEG</sequence>
<evidence type="ECO:0000256" key="2">
    <source>
        <dbReference type="ARBA" id="ARBA00023043"/>
    </source>
</evidence>
<dbReference type="SUPFAM" id="SSF48403">
    <property type="entry name" value="Ankyrin repeat"/>
    <property type="match status" value="2"/>
</dbReference>
<dbReference type="SMART" id="SM00248">
    <property type="entry name" value="ANK"/>
    <property type="match status" value="5"/>
</dbReference>
<dbReference type="PANTHER" id="PTHR24198">
    <property type="entry name" value="ANKYRIN REPEAT AND PROTEIN KINASE DOMAIN-CONTAINING PROTEIN"/>
    <property type="match status" value="1"/>
</dbReference>
<dbReference type="PROSITE" id="PS50297">
    <property type="entry name" value="ANK_REP_REGION"/>
    <property type="match status" value="1"/>
</dbReference>
<organism evidence="5 6">
    <name type="scientific">Diplodia corticola</name>
    <dbReference type="NCBI Taxonomy" id="236234"/>
    <lineage>
        <taxon>Eukaryota</taxon>
        <taxon>Fungi</taxon>
        <taxon>Dikarya</taxon>
        <taxon>Ascomycota</taxon>
        <taxon>Pezizomycotina</taxon>
        <taxon>Dothideomycetes</taxon>
        <taxon>Dothideomycetes incertae sedis</taxon>
        <taxon>Botryosphaeriales</taxon>
        <taxon>Botryosphaeriaceae</taxon>
        <taxon>Diplodia</taxon>
    </lineage>
</organism>
<dbReference type="Proteomes" id="UP000183809">
    <property type="component" value="Unassembled WGS sequence"/>
</dbReference>
<dbReference type="OrthoDB" id="195446at2759"/>
<proteinExistence type="predicted"/>
<dbReference type="Gene3D" id="1.25.40.20">
    <property type="entry name" value="Ankyrin repeat-containing domain"/>
    <property type="match status" value="3"/>
</dbReference>
<feature type="repeat" description="ANK" evidence="3">
    <location>
        <begin position="431"/>
        <end position="463"/>
    </location>
</feature>
<dbReference type="Pfam" id="PF12796">
    <property type="entry name" value="Ank_2"/>
    <property type="match status" value="2"/>
</dbReference>
<accession>A0A1J9RYQ3</accession>
<comment type="caution">
    <text evidence="5">The sequence shown here is derived from an EMBL/GenBank/DDBJ whole genome shotgun (WGS) entry which is preliminary data.</text>
</comment>
<keyword evidence="6" id="KW-1185">Reference proteome</keyword>
<dbReference type="RefSeq" id="XP_020129200.1">
    <property type="nucleotide sequence ID" value="XM_020274813.1"/>
</dbReference>
<evidence type="ECO:0000313" key="5">
    <source>
        <dbReference type="EMBL" id="OJD32940.1"/>
    </source>
</evidence>
<dbReference type="EMBL" id="MNUE01000035">
    <property type="protein sequence ID" value="OJD32940.1"/>
    <property type="molecule type" value="Genomic_DNA"/>
</dbReference>
<keyword evidence="2 3" id="KW-0040">ANK repeat</keyword>
<reference evidence="5 6" key="1">
    <citation type="submission" date="2016-10" db="EMBL/GenBank/DDBJ databases">
        <title>Proteomics and genomics reveal pathogen-plant mechanisms compatible with a hemibiotrophic lifestyle of Diplodia corticola.</title>
        <authorList>
            <person name="Fernandes I."/>
            <person name="De Jonge R."/>
            <person name="Van De Peer Y."/>
            <person name="Devreese B."/>
            <person name="Alves A."/>
            <person name="Esteves A.C."/>
        </authorList>
    </citation>
    <scope>NUCLEOTIDE SEQUENCE [LARGE SCALE GENOMIC DNA]</scope>
    <source>
        <strain evidence="5 6">CBS 112549</strain>
    </source>
</reference>
<dbReference type="InterPro" id="IPR002110">
    <property type="entry name" value="Ankyrin_rpt"/>
</dbReference>
<feature type="region of interest" description="Disordered" evidence="4">
    <location>
        <begin position="660"/>
        <end position="717"/>
    </location>
</feature>
<feature type="repeat" description="ANK" evidence="3">
    <location>
        <begin position="545"/>
        <end position="577"/>
    </location>
</feature>
<evidence type="ECO:0000256" key="1">
    <source>
        <dbReference type="ARBA" id="ARBA00022737"/>
    </source>
</evidence>
<evidence type="ECO:0000256" key="3">
    <source>
        <dbReference type="PROSITE-ProRule" id="PRU00023"/>
    </source>
</evidence>
<dbReference type="STRING" id="236234.A0A1J9RYQ3"/>
<evidence type="ECO:0000256" key="4">
    <source>
        <dbReference type="SAM" id="MobiDB-lite"/>
    </source>
</evidence>
<dbReference type="AlphaFoldDB" id="A0A1J9RYQ3"/>